<evidence type="ECO:0000259" key="2">
    <source>
        <dbReference type="Pfam" id="PF07859"/>
    </source>
</evidence>
<accession>A0ABN3GIE2</accession>
<evidence type="ECO:0000313" key="4">
    <source>
        <dbReference type="Proteomes" id="UP001500253"/>
    </source>
</evidence>
<dbReference type="PANTHER" id="PTHR48081:SF8">
    <property type="entry name" value="ALPHA_BETA HYDROLASE FOLD-3 DOMAIN-CONTAINING PROTEIN-RELATED"/>
    <property type="match status" value="1"/>
</dbReference>
<keyword evidence="4" id="KW-1185">Reference proteome</keyword>
<dbReference type="InterPro" id="IPR029058">
    <property type="entry name" value="AB_hydrolase_fold"/>
</dbReference>
<name>A0ABN3GIE2_9ACTN</name>
<dbReference type="Gene3D" id="3.40.50.1820">
    <property type="entry name" value="alpha/beta hydrolase"/>
    <property type="match status" value="1"/>
</dbReference>
<dbReference type="EMBL" id="BAAASD010000020">
    <property type="protein sequence ID" value="GAA2352319.1"/>
    <property type="molecule type" value="Genomic_DNA"/>
</dbReference>
<dbReference type="Proteomes" id="UP001500253">
    <property type="component" value="Unassembled WGS sequence"/>
</dbReference>
<dbReference type="GO" id="GO:0016787">
    <property type="term" value="F:hydrolase activity"/>
    <property type="evidence" value="ECO:0007669"/>
    <property type="project" value="UniProtKB-KW"/>
</dbReference>
<gene>
    <name evidence="3" type="ORF">GCM10010246_46210</name>
</gene>
<keyword evidence="1 3" id="KW-0378">Hydrolase</keyword>
<comment type="caution">
    <text evidence="3">The sequence shown here is derived from an EMBL/GenBank/DDBJ whole genome shotgun (WGS) entry which is preliminary data.</text>
</comment>
<organism evidence="3 4">
    <name type="scientific">Streptomyces cuspidosporus</name>
    <dbReference type="NCBI Taxonomy" id="66882"/>
    <lineage>
        <taxon>Bacteria</taxon>
        <taxon>Bacillati</taxon>
        <taxon>Actinomycetota</taxon>
        <taxon>Actinomycetes</taxon>
        <taxon>Kitasatosporales</taxon>
        <taxon>Streptomycetaceae</taxon>
        <taxon>Streptomyces</taxon>
    </lineage>
</organism>
<protein>
    <submittedName>
        <fullName evidence="3">Alpha/beta hydrolase</fullName>
    </submittedName>
</protein>
<dbReference type="PANTHER" id="PTHR48081">
    <property type="entry name" value="AB HYDROLASE SUPERFAMILY PROTEIN C4A8.06C"/>
    <property type="match status" value="1"/>
</dbReference>
<reference evidence="3 4" key="1">
    <citation type="journal article" date="2019" name="Int. J. Syst. Evol. Microbiol.">
        <title>The Global Catalogue of Microorganisms (GCM) 10K type strain sequencing project: providing services to taxonomists for standard genome sequencing and annotation.</title>
        <authorList>
            <consortium name="The Broad Institute Genomics Platform"/>
            <consortium name="The Broad Institute Genome Sequencing Center for Infectious Disease"/>
            <person name="Wu L."/>
            <person name="Ma J."/>
        </authorList>
    </citation>
    <scope>NUCLEOTIDE SEQUENCE [LARGE SCALE GENOMIC DNA]</scope>
    <source>
        <strain evidence="3 4">JCM 4316</strain>
    </source>
</reference>
<dbReference type="Pfam" id="PF07859">
    <property type="entry name" value="Abhydrolase_3"/>
    <property type="match status" value="1"/>
</dbReference>
<dbReference type="InterPro" id="IPR050300">
    <property type="entry name" value="GDXG_lipolytic_enzyme"/>
</dbReference>
<evidence type="ECO:0000256" key="1">
    <source>
        <dbReference type="ARBA" id="ARBA00022801"/>
    </source>
</evidence>
<feature type="domain" description="Alpha/beta hydrolase fold-3" evidence="2">
    <location>
        <begin position="87"/>
        <end position="295"/>
    </location>
</feature>
<proteinExistence type="predicted"/>
<dbReference type="SUPFAM" id="SSF53474">
    <property type="entry name" value="alpha/beta-Hydrolases"/>
    <property type="match status" value="1"/>
</dbReference>
<sequence>MWDMRYDYPLDPELAAAAALIPPVDLSDPAAARAAQAREVAERVAAVDGAGVAVGEVVAPGPRGAPDVPLRTYRPEGAAGPLPAVYSLHGGGFVVGSPDVDHAFNLWLCRRLDAVVVSPDYRLAPEHPFPAGLEDCYAGLCLLAEGDAGLDVAADRIAVLGDSSGAGMATALTMLARDRGGPGIRFQYLGSPALDDRVDTPSARAFTDTPVWTRHLARHTWEAYLGAGVAGGEGVSPYAAPARAGADGLRGLPPAYVAVMAYDPLRDEGVDYARALLAAGVATELHLFPGTFHGAAAVEYAGVVRRMRDETVTVLRRALAR</sequence>
<evidence type="ECO:0000313" key="3">
    <source>
        <dbReference type="EMBL" id="GAA2352319.1"/>
    </source>
</evidence>
<dbReference type="InterPro" id="IPR013094">
    <property type="entry name" value="AB_hydrolase_3"/>
</dbReference>